<dbReference type="GO" id="GO:0004197">
    <property type="term" value="F:cysteine-type endopeptidase activity"/>
    <property type="evidence" value="ECO:0007669"/>
    <property type="project" value="InterPro"/>
</dbReference>
<evidence type="ECO:0000256" key="1">
    <source>
        <dbReference type="ARBA" id="ARBA00009005"/>
    </source>
</evidence>
<evidence type="ECO:0000313" key="4">
    <source>
        <dbReference type="EMBL" id="KAG5176440.1"/>
    </source>
</evidence>
<name>A0A836C803_9STRA</name>
<dbReference type="OrthoDB" id="3223806at2759"/>
<gene>
    <name evidence="4" type="ORF">JKP88DRAFT_261519</name>
</gene>
<dbReference type="InterPro" id="IPR029030">
    <property type="entry name" value="Caspase-like_dom_sf"/>
</dbReference>
<dbReference type="EMBL" id="JAFCMP010000536">
    <property type="protein sequence ID" value="KAG5176440.1"/>
    <property type="molecule type" value="Genomic_DNA"/>
</dbReference>
<dbReference type="Pfam" id="PF00656">
    <property type="entry name" value="Peptidase_C14"/>
    <property type="match status" value="2"/>
</dbReference>
<comment type="similarity">
    <text evidence="1">Belongs to the peptidase C14B family.</text>
</comment>
<dbReference type="PANTHER" id="PTHR48104:SF30">
    <property type="entry name" value="METACASPASE-1"/>
    <property type="match status" value="1"/>
</dbReference>
<reference evidence="4" key="1">
    <citation type="submission" date="2021-02" db="EMBL/GenBank/DDBJ databases">
        <title>First Annotated Genome of the Yellow-green Alga Tribonema minus.</title>
        <authorList>
            <person name="Mahan K.M."/>
        </authorList>
    </citation>
    <scope>NUCLEOTIDE SEQUENCE</scope>
    <source>
        <strain evidence="4">UTEX B ZZ1240</strain>
    </source>
</reference>
<organism evidence="4 5">
    <name type="scientific">Tribonema minus</name>
    <dbReference type="NCBI Taxonomy" id="303371"/>
    <lineage>
        <taxon>Eukaryota</taxon>
        <taxon>Sar</taxon>
        <taxon>Stramenopiles</taxon>
        <taxon>Ochrophyta</taxon>
        <taxon>PX clade</taxon>
        <taxon>Xanthophyceae</taxon>
        <taxon>Tribonematales</taxon>
        <taxon>Tribonemataceae</taxon>
        <taxon>Tribonema</taxon>
    </lineage>
</organism>
<dbReference type="InterPro" id="IPR011600">
    <property type="entry name" value="Pept_C14_caspase"/>
</dbReference>
<protein>
    <submittedName>
        <fullName evidence="4">Metacapase</fullName>
    </submittedName>
</protein>
<dbReference type="Gene3D" id="3.40.50.12660">
    <property type="match status" value="2"/>
</dbReference>
<comment type="caution">
    <text evidence="4">The sequence shown here is derived from an EMBL/GenBank/DDBJ whole genome shotgun (WGS) entry which is preliminary data.</text>
</comment>
<proteinExistence type="inferred from homology"/>
<evidence type="ECO:0000313" key="5">
    <source>
        <dbReference type="Proteomes" id="UP000664859"/>
    </source>
</evidence>
<keyword evidence="5" id="KW-1185">Reference proteome</keyword>
<dbReference type="AlphaFoldDB" id="A0A836C803"/>
<dbReference type="InterPro" id="IPR050452">
    <property type="entry name" value="Metacaspase"/>
</dbReference>
<dbReference type="SUPFAM" id="SSF52129">
    <property type="entry name" value="Caspase-like"/>
    <property type="match status" value="1"/>
</dbReference>
<dbReference type="Proteomes" id="UP000664859">
    <property type="component" value="Unassembled WGS sequence"/>
</dbReference>
<accession>A0A836C803</accession>
<dbReference type="GO" id="GO:0006508">
    <property type="term" value="P:proteolysis"/>
    <property type="evidence" value="ECO:0007669"/>
    <property type="project" value="InterPro"/>
</dbReference>
<feature type="domain" description="Peptidase C14 caspase" evidence="3">
    <location>
        <begin position="163"/>
        <end position="314"/>
    </location>
</feature>
<dbReference type="GO" id="GO:0005737">
    <property type="term" value="C:cytoplasm"/>
    <property type="evidence" value="ECO:0007669"/>
    <property type="project" value="TreeGrafter"/>
</dbReference>
<feature type="domain" description="Peptidase C14 caspase" evidence="3">
    <location>
        <begin position="56"/>
        <end position="143"/>
    </location>
</feature>
<evidence type="ECO:0000256" key="2">
    <source>
        <dbReference type="SAM" id="MobiDB-lite"/>
    </source>
</evidence>
<evidence type="ECO:0000259" key="3">
    <source>
        <dbReference type="Pfam" id="PF00656"/>
    </source>
</evidence>
<feature type="region of interest" description="Disordered" evidence="2">
    <location>
        <begin position="17"/>
        <end position="58"/>
    </location>
</feature>
<dbReference type="PANTHER" id="PTHR48104">
    <property type="entry name" value="METACASPASE-4"/>
    <property type="match status" value="1"/>
</dbReference>
<sequence length="375" mass="40314">MDFLKRLEQVQNVYNETVNSQEAEAPPAPAAPVAGRPPARRRRKGPAMRGAGTRGDPEYAKKAEAAVCANVRMISGCQDAQTSADVQDVSSFGLPDSEGAGGACTNALLLSAAQGSNTWTSLLQKMQAVLKTKKYTQIPQLSTSRDLDLSAPFDIMLPDSKNHKALLIGINYVGQQGELKGCHNDVEAMKEYIIEQGYTDSPDTMMVLMDDGKHKDPTAANLAKAFAWLVDGAQEGDSLFMHYSGHGGSMPDDESEEADAKDETMVPLDYQTVGQIRDDDLYKMLVAPLPVGVEMTIVMDCCHSGSIFDLPYNIAMTGDLVAAVEAGEQPSLVANENFSVSKVLKVAMDLYKMQQAGNTDMMAMGQTAAKALGLF</sequence>